<comment type="caution">
    <text evidence="1">The sequence shown here is derived from an EMBL/GenBank/DDBJ whole genome shotgun (WGS) entry which is preliminary data.</text>
</comment>
<dbReference type="Proteomes" id="UP000030143">
    <property type="component" value="Unassembled WGS sequence"/>
</dbReference>
<name>A0A0A2J3X2_PENEN</name>
<evidence type="ECO:0000313" key="1">
    <source>
        <dbReference type="EMBL" id="KGO54700.1"/>
    </source>
</evidence>
<evidence type="ECO:0000313" key="2">
    <source>
        <dbReference type="Proteomes" id="UP000030143"/>
    </source>
</evidence>
<dbReference type="RefSeq" id="XP_016597037.1">
    <property type="nucleotide sequence ID" value="XM_016744453.1"/>
</dbReference>
<dbReference type="AlphaFoldDB" id="A0A0A2J3X2"/>
<dbReference type="GeneID" id="27679873"/>
<dbReference type="Gene3D" id="3.40.50.1820">
    <property type="entry name" value="alpha/beta hydrolase"/>
    <property type="match status" value="1"/>
</dbReference>
<keyword evidence="2" id="KW-1185">Reference proteome</keyword>
<dbReference type="HOGENOM" id="CLU_2146724_0_0_1"/>
<proteinExistence type="predicted"/>
<protein>
    <submittedName>
        <fullName evidence="1">Uncharacterized protein</fullName>
    </submittedName>
</protein>
<dbReference type="GO" id="GO:0017000">
    <property type="term" value="P:antibiotic biosynthetic process"/>
    <property type="evidence" value="ECO:0007669"/>
    <property type="project" value="UniProtKB-ARBA"/>
</dbReference>
<dbReference type="STRING" id="27334.A0A0A2J3X2"/>
<accession>A0A0A2J3X2</accession>
<dbReference type="EMBL" id="JQFZ01000216">
    <property type="protein sequence ID" value="KGO54700.1"/>
    <property type="molecule type" value="Genomic_DNA"/>
</dbReference>
<dbReference type="GO" id="GO:0072330">
    <property type="term" value="P:monocarboxylic acid biosynthetic process"/>
    <property type="evidence" value="ECO:0007669"/>
    <property type="project" value="UniProtKB-ARBA"/>
</dbReference>
<reference evidence="1 2" key="1">
    <citation type="journal article" date="2015" name="Mol. Plant Microbe Interact.">
        <title>Genome, transcriptome, and functional analyses of Penicillium expansum provide new insights into secondary metabolism and pathogenicity.</title>
        <authorList>
            <person name="Ballester A.R."/>
            <person name="Marcet-Houben M."/>
            <person name="Levin E."/>
            <person name="Sela N."/>
            <person name="Selma-Lazaro C."/>
            <person name="Carmona L."/>
            <person name="Wisniewski M."/>
            <person name="Droby S."/>
            <person name="Gonzalez-Candelas L."/>
            <person name="Gabaldon T."/>
        </authorList>
    </citation>
    <scope>NUCLEOTIDE SEQUENCE [LARGE SCALE GENOMIC DNA]</scope>
    <source>
        <strain evidence="1 2">MD-8</strain>
    </source>
</reference>
<dbReference type="OrthoDB" id="408373at2759"/>
<sequence>MVVLEWRIKLCADYPSRVKKTILIDLFLTLPMYTKIDFHFSKAYFHWSLLIQDAPLPEILLSGDSRKVMELFIREEPGEGCEIYLKNLEDPATVHAIASSGGMENFCVVLQY</sequence>
<organism evidence="1 2">
    <name type="scientific">Penicillium expansum</name>
    <name type="common">Blue mold rot fungus</name>
    <dbReference type="NCBI Taxonomy" id="27334"/>
    <lineage>
        <taxon>Eukaryota</taxon>
        <taxon>Fungi</taxon>
        <taxon>Dikarya</taxon>
        <taxon>Ascomycota</taxon>
        <taxon>Pezizomycotina</taxon>
        <taxon>Eurotiomycetes</taxon>
        <taxon>Eurotiomycetidae</taxon>
        <taxon>Eurotiales</taxon>
        <taxon>Aspergillaceae</taxon>
        <taxon>Penicillium</taxon>
    </lineage>
</organism>
<gene>
    <name evidence="1" type="ORF">PEX2_071830</name>
</gene>
<dbReference type="PhylomeDB" id="A0A0A2J3X2"/>
<dbReference type="InterPro" id="IPR029058">
    <property type="entry name" value="AB_hydrolase_fold"/>
</dbReference>
<dbReference type="VEuPathDB" id="FungiDB:PEXP_097690"/>